<keyword evidence="3 11" id="KW-0812">Transmembrane</keyword>
<name>A0A401NMS2_SCYTO</name>
<dbReference type="InterPro" id="IPR000920">
    <property type="entry name" value="Myelin_P0-rel"/>
</dbReference>
<accession>A0A401NMS2</accession>
<keyword evidence="7" id="KW-1015">Disulfide bond</keyword>
<keyword evidence="9" id="KW-0393">Immunoglobulin domain</keyword>
<dbReference type="EMBL" id="BFAA01003873">
    <property type="protein sequence ID" value="GCB62173.1"/>
    <property type="molecule type" value="Genomic_DNA"/>
</dbReference>
<evidence type="ECO:0000256" key="10">
    <source>
        <dbReference type="SAM" id="MobiDB-lite"/>
    </source>
</evidence>
<dbReference type="NCBIfam" id="TIGR01167">
    <property type="entry name" value="LPXTG_anchor"/>
    <property type="match status" value="1"/>
</dbReference>
<dbReference type="Pfam" id="PF07686">
    <property type="entry name" value="V-set"/>
    <property type="match status" value="1"/>
</dbReference>
<evidence type="ECO:0000256" key="2">
    <source>
        <dbReference type="ARBA" id="ARBA00022525"/>
    </source>
</evidence>
<evidence type="ECO:0000256" key="1">
    <source>
        <dbReference type="ARBA" id="ARBA00004479"/>
    </source>
</evidence>
<dbReference type="PANTHER" id="PTHR13869">
    <property type="entry name" value="MYELIN P0 RELATED"/>
    <property type="match status" value="1"/>
</dbReference>
<evidence type="ECO:0000256" key="8">
    <source>
        <dbReference type="ARBA" id="ARBA00023180"/>
    </source>
</evidence>
<evidence type="ECO:0000256" key="4">
    <source>
        <dbReference type="ARBA" id="ARBA00022729"/>
    </source>
</evidence>
<protein>
    <recommendedName>
        <fullName evidence="12">Ig-like domain-containing protein</fullName>
    </recommendedName>
</protein>
<keyword evidence="2" id="KW-0964">Secreted</keyword>
<feature type="region of interest" description="Disordered" evidence="10">
    <location>
        <begin position="1"/>
        <end position="22"/>
    </location>
</feature>
<keyword evidence="8" id="KW-0325">Glycoprotein</keyword>
<dbReference type="Proteomes" id="UP000288216">
    <property type="component" value="Unassembled WGS sequence"/>
</dbReference>
<reference evidence="13 14" key="1">
    <citation type="journal article" date="2018" name="Nat. Ecol. Evol.">
        <title>Shark genomes provide insights into elasmobranch evolution and the origin of vertebrates.</title>
        <authorList>
            <person name="Hara Y"/>
            <person name="Yamaguchi K"/>
            <person name="Onimaru K"/>
            <person name="Kadota M"/>
            <person name="Koyanagi M"/>
            <person name="Keeley SD"/>
            <person name="Tatsumi K"/>
            <person name="Tanaka K"/>
            <person name="Motone F"/>
            <person name="Kageyama Y"/>
            <person name="Nozu R"/>
            <person name="Adachi N"/>
            <person name="Nishimura O"/>
            <person name="Nakagawa R"/>
            <person name="Tanegashima C"/>
            <person name="Kiyatake I"/>
            <person name="Matsumoto R"/>
            <person name="Murakumo K"/>
            <person name="Nishida K"/>
            <person name="Terakita A"/>
            <person name="Kuratani S"/>
            <person name="Sato K"/>
            <person name="Hyodo S Kuraku.S."/>
        </authorList>
    </citation>
    <scope>NUCLEOTIDE SEQUENCE [LARGE SCALE GENOMIC DNA]</scope>
</reference>
<keyword evidence="5 11" id="KW-1133">Transmembrane helix</keyword>
<dbReference type="GO" id="GO:0005925">
    <property type="term" value="C:focal adhesion"/>
    <property type="evidence" value="ECO:0007669"/>
    <property type="project" value="TreeGrafter"/>
</dbReference>
<comment type="subcellular location">
    <subcellularLocation>
        <location evidence="1">Membrane</location>
        <topology evidence="1">Single-pass type I membrane protein</topology>
    </subcellularLocation>
</comment>
<evidence type="ECO:0000256" key="9">
    <source>
        <dbReference type="ARBA" id="ARBA00023319"/>
    </source>
</evidence>
<dbReference type="GO" id="GO:0009986">
    <property type="term" value="C:cell surface"/>
    <property type="evidence" value="ECO:0007669"/>
    <property type="project" value="TreeGrafter"/>
</dbReference>
<feature type="transmembrane region" description="Helical" evidence="11">
    <location>
        <begin position="169"/>
        <end position="190"/>
    </location>
</feature>
<proteinExistence type="predicted"/>
<sequence>MTSRTDSPSSQSTHEDGDVTLPDKPISRRIGIFLLALVINPVFGLDIYTKSEMTVENGTNVRLSCTFKSNQIVGSHLTAFWTFRAVTGGQDFNVLHYSMGKPTIIHNRVTWDGNINKNDVSIIINNVNFKDNGTYTCNVFNDPDFSQFGAKIRLIVVEQGSLPKTGGKIAGAVIGATAGLLLIIGIVFFVKRKEEDRRNAYIGSVESVLPTEQPLRSSAVSDMEDSMKHISVGPLQGPIIYAQLDHSGRKHSNKIYKQSEKSCFSGLPQLVPCASQAKKPRPSTSPLGVVIHNLSFTNILHKLARGDRSLPDLIRGACFASILLLPFLWTPPFQERIWLLFKEL</sequence>
<evidence type="ECO:0000256" key="3">
    <source>
        <dbReference type="ARBA" id="ARBA00022692"/>
    </source>
</evidence>
<dbReference type="SUPFAM" id="SSF48726">
    <property type="entry name" value="Immunoglobulin"/>
    <property type="match status" value="1"/>
</dbReference>
<dbReference type="InterPro" id="IPR007110">
    <property type="entry name" value="Ig-like_dom"/>
</dbReference>
<dbReference type="AlphaFoldDB" id="A0A401NMS2"/>
<dbReference type="InterPro" id="IPR013783">
    <property type="entry name" value="Ig-like_fold"/>
</dbReference>
<dbReference type="GO" id="GO:0005886">
    <property type="term" value="C:plasma membrane"/>
    <property type="evidence" value="ECO:0007669"/>
    <property type="project" value="TreeGrafter"/>
</dbReference>
<dbReference type="PRINTS" id="PR00213">
    <property type="entry name" value="MYELINP0"/>
</dbReference>
<keyword evidence="14" id="KW-1185">Reference proteome</keyword>
<keyword evidence="6 11" id="KW-0472">Membrane</keyword>
<evidence type="ECO:0000313" key="14">
    <source>
        <dbReference type="Proteomes" id="UP000288216"/>
    </source>
</evidence>
<dbReference type="Pfam" id="PF00746">
    <property type="entry name" value="Gram_pos_anchor"/>
    <property type="match status" value="1"/>
</dbReference>
<gene>
    <name evidence="13" type="ORF">scyTo_0009471</name>
</gene>
<evidence type="ECO:0000256" key="5">
    <source>
        <dbReference type="ARBA" id="ARBA00022989"/>
    </source>
</evidence>
<dbReference type="Gene3D" id="2.60.40.10">
    <property type="entry name" value="Immunoglobulins"/>
    <property type="match status" value="1"/>
</dbReference>
<comment type="caution">
    <text evidence="13">The sequence shown here is derived from an EMBL/GenBank/DDBJ whole genome shotgun (WGS) entry which is preliminary data.</text>
</comment>
<keyword evidence="4" id="KW-0732">Signal</keyword>
<evidence type="ECO:0000256" key="6">
    <source>
        <dbReference type="ARBA" id="ARBA00023136"/>
    </source>
</evidence>
<dbReference type="STRING" id="75743.A0A401NMS2"/>
<dbReference type="InterPro" id="IPR019931">
    <property type="entry name" value="LPXTG_anchor"/>
</dbReference>
<evidence type="ECO:0000256" key="7">
    <source>
        <dbReference type="ARBA" id="ARBA00023157"/>
    </source>
</evidence>
<dbReference type="OrthoDB" id="8831214at2759"/>
<dbReference type="SMART" id="SM00409">
    <property type="entry name" value="IG"/>
    <property type="match status" value="1"/>
</dbReference>
<dbReference type="SMART" id="SM00406">
    <property type="entry name" value="IGv"/>
    <property type="match status" value="1"/>
</dbReference>
<feature type="domain" description="Ig-like" evidence="12">
    <location>
        <begin position="41"/>
        <end position="153"/>
    </location>
</feature>
<evidence type="ECO:0000256" key="11">
    <source>
        <dbReference type="SAM" id="Phobius"/>
    </source>
</evidence>
<feature type="transmembrane region" description="Helical" evidence="11">
    <location>
        <begin position="30"/>
        <end position="48"/>
    </location>
</feature>
<dbReference type="InterPro" id="IPR003599">
    <property type="entry name" value="Ig_sub"/>
</dbReference>
<organism evidence="13 14">
    <name type="scientific">Scyliorhinus torazame</name>
    <name type="common">Cloudy catshark</name>
    <name type="synonym">Catulus torazame</name>
    <dbReference type="NCBI Taxonomy" id="75743"/>
    <lineage>
        <taxon>Eukaryota</taxon>
        <taxon>Metazoa</taxon>
        <taxon>Chordata</taxon>
        <taxon>Craniata</taxon>
        <taxon>Vertebrata</taxon>
        <taxon>Chondrichthyes</taxon>
        <taxon>Elasmobranchii</taxon>
        <taxon>Galeomorphii</taxon>
        <taxon>Galeoidea</taxon>
        <taxon>Carcharhiniformes</taxon>
        <taxon>Scyliorhinidae</taxon>
        <taxon>Scyliorhinus</taxon>
    </lineage>
</organism>
<dbReference type="PROSITE" id="PS50835">
    <property type="entry name" value="IG_LIKE"/>
    <property type="match status" value="1"/>
</dbReference>
<evidence type="ECO:0000259" key="12">
    <source>
        <dbReference type="PROSITE" id="PS50835"/>
    </source>
</evidence>
<dbReference type="PANTHER" id="PTHR13869:SF19">
    <property type="entry name" value="MYELIN PROTEIN ZERO-LIKE PROTEIN 1"/>
    <property type="match status" value="1"/>
</dbReference>
<dbReference type="InterPro" id="IPR013106">
    <property type="entry name" value="Ig_V-set"/>
</dbReference>
<dbReference type="InterPro" id="IPR036179">
    <property type="entry name" value="Ig-like_dom_sf"/>
</dbReference>
<feature type="compositionally biased region" description="Polar residues" evidence="10">
    <location>
        <begin position="1"/>
        <end position="12"/>
    </location>
</feature>
<evidence type="ECO:0000313" key="13">
    <source>
        <dbReference type="EMBL" id="GCB62173.1"/>
    </source>
</evidence>